<dbReference type="SUPFAM" id="SSF102114">
    <property type="entry name" value="Radical SAM enzymes"/>
    <property type="match status" value="1"/>
</dbReference>
<gene>
    <name evidence="2" type="ORF">NEF87_004122</name>
</gene>
<evidence type="ECO:0000259" key="1">
    <source>
        <dbReference type="Pfam" id="PF04055"/>
    </source>
</evidence>
<feature type="domain" description="Radical SAM core" evidence="1">
    <location>
        <begin position="67"/>
        <end position="202"/>
    </location>
</feature>
<dbReference type="EMBL" id="CP104013">
    <property type="protein sequence ID" value="UYP47837.1"/>
    <property type="molecule type" value="Genomic_DNA"/>
</dbReference>
<dbReference type="Gene3D" id="1.10.150.320">
    <property type="entry name" value="Photosystem II 12 kDa extrinsic protein"/>
    <property type="match status" value="1"/>
</dbReference>
<dbReference type="InterPro" id="IPR023874">
    <property type="entry name" value="DNA_rSAM_put"/>
</dbReference>
<evidence type="ECO:0000313" key="3">
    <source>
        <dbReference type="Proteomes" id="UP001208689"/>
    </source>
</evidence>
<proteinExistence type="predicted"/>
<dbReference type="SUPFAM" id="SSF47781">
    <property type="entry name" value="RuvA domain 2-like"/>
    <property type="match status" value="1"/>
</dbReference>
<accession>A0ABY6HWE4</accession>
<dbReference type="InterPro" id="IPR010994">
    <property type="entry name" value="RuvA_2-like"/>
</dbReference>
<organism evidence="2 3">
    <name type="scientific">Candidatus Lokiarchaeum ossiferum</name>
    <dbReference type="NCBI Taxonomy" id="2951803"/>
    <lineage>
        <taxon>Archaea</taxon>
        <taxon>Promethearchaeati</taxon>
        <taxon>Promethearchaeota</taxon>
        <taxon>Promethearchaeia</taxon>
        <taxon>Promethearchaeales</taxon>
        <taxon>Promethearchaeaceae</taxon>
        <taxon>Candidatus Lokiarchaeum</taxon>
    </lineage>
</organism>
<keyword evidence="3" id="KW-1185">Reference proteome</keyword>
<dbReference type="Proteomes" id="UP001208689">
    <property type="component" value="Chromosome"/>
</dbReference>
<dbReference type="Pfam" id="PF12836">
    <property type="entry name" value="HHH_3"/>
    <property type="match status" value="1"/>
</dbReference>
<dbReference type="InterPro" id="IPR058240">
    <property type="entry name" value="rSAM_sf"/>
</dbReference>
<dbReference type="SFLD" id="SFLDS00029">
    <property type="entry name" value="Radical_SAM"/>
    <property type="match status" value="1"/>
</dbReference>
<sequence length="452" mass="51980">MPSTLEKIRVLGENGKYDICASTSSSRSEVAPNLFGKGNDWIGSTIASGVCHSYTPDGRCVSLFKVLFTNKCIYNCKYCFNNVCKQRMSFTPEEYARTFMKLYSMNVLEGLFMSSGICGDADETTKDMLKTVELLRFKYKFQGYVHFKCLPGTSQYLLKEAVKLSDRISVNVEAPTKQHLLEIAEQKNYNTDILSRQKWLKSIRIRHNQEAQKEIQDHLADDFPQKTISLTKKSQNPLEDGWIDEHGIERRSTGYKKIRWDGAPIMNSGQTTQMVLGAGSENDYDILRRLDWEYKEIDLRRGYFSAFAPIEGTPLEKQQAAPLEREHRLYQTDWLLRLYHIKLPEIKAILTNENNLPKGDPKMFLADQYFGEKGFIDPNTASKADLLRVPGIGIKSANRIMQLRRHKIPIKSREQLHSMGVVLKRADPFLTINGYRQNKLDRFIDKGLKMIC</sequence>
<protein>
    <recommendedName>
        <fullName evidence="1">Radical SAM core domain-containing protein</fullName>
    </recommendedName>
</protein>
<evidence type="ECO:0000313" key="2">
    <source>
        <dbReference type="EMBL" id="UYP47837.1"/>
    </source>
</evidence>
<reference evidence="2" key="1">
    <citation type="submission" date="2022-09" db="EMBL/GenBank/DDBJ databases">
        <title>Actin cytoskeleton and complex cell architecture in an #Asgard archaeon.</title>
        <authorList>
            <person name="Ponce Toledo R.I."/>
            <person name="Schleper C."/>
            <person name="Rodrigues Oliveira T."/>
            <person name="Wollweber F."/>
            <person name="Xu J."/>
            <person name="Rittmann S."/>
            <person name="Klingl A."/>
            <person name="Pilhofer M."/>
        </authorList>
    </citation>
    <scope>NUCLEOTIDE SEQUENCE</scope>
    <source>
        <strain evidence="2">B-35</strain>
    </source>
</reference>
<name>A0ABY6HWE4_9ARCH</name>
<dbReference type="Pfam" id="PF04055">
    <property type="entry name" value="Radical_SAM"/>
    <property type="match status" value="1"/>
</dbReference>
<dbReference type="NCBIfam" id="TIGR03916">
    <property type="entry name" value="rSAM_link_UDG"/>
    <property type="match status" value="1"/>
</dbReference>
<dbReference type="SFLD" id="SFLDG01102">
    <property type="entry name" value="Uncharacterised_Radical_SAM_Su"/>
    <property type="match status" value="1"/>
</dbReference>
<dbReference type="InterPro" id="IPR007197">
    <property type="entry name" value="rSAM"/>
</dbReference>